<name>A0A2I1D7D9_ASPC2</name>
<dbReference type="GO" id="GO:0008061">
    <property type="term" value="F:chitin binding"/>
    <property type="evidence" value="ECO:0007669"/>
    <property type="project" value="InterPro"/>
</dbReference>
<feature type="signal peptide" evidence="1">
    <location>
        <begin position="1"/>
        <end position="21"/>
    </location>
</feature>
<dbReference type="Proteomes" id="UP000234254">
    <property type="component" value="Unassembled WGS sequence"/>
</dbReference>
<dbReference type="Pfam" id="PF01607">
    <property type="entry name" value="CBM_14"/>
    <property type="match status" value="1"/>
</dbReference>
<dbReference type="SMART" id="SM00494">
    <property type="entry name" value="ChtBD2"/>
    <property type="match status" value="1"/>
</dbReference>
<dbReference type="OrthoDB" id="6262482at2759"/>
<feature type="domain" description="Chitin-binding type-2" evidence="2">
    <location>
        <begin position="30"/>
        <end position="75"/>
    </location>
</feature>
<evidence type="ECO:0000313" key="3">
    <source>
        <dbReference type="EMBL" id="PKY05778.1"/>
    </source>
</evidence>
<dbReference type="InterPro" id="IPR036508">
    <property type="entry name" value="Chitin-bd_dom_sf"/>
</dbReference>
<evidence type="ECO:0000313" key="4">
    <source>
        <dbReference type="Proteomes" id="UP000234254"/>
    </source>
</evidence>
<dbReference type="EMBL" id="MSFM01000004">
    <property type="protein sequence ID" value="PKY05778.1"/>
    <property type="molecule type" value="Genomic_DNA"/>
</dbReference>
<dbReference type="Gene3D" id="2.170.140.10">
    <property type="entry name" value="Chitin binding domain"/>
    <property type="match status" value="1"/>
</dbReference>
<dbReference type="GeneID" id="36546285"/>
<protein>
    <recommendedName>
        <fullName evidence="2">Chitin-binding type-2 domain-containing protein</fullName>
    </recommendedName>
</protein>
<proteinExistence type="predicted"/>
<gene>
    <name evidence="3" type="ORF">P168DRAFT_303501</name>
</gene>
<dbReference type="VEuPathDB" id="FungiDB:P168DRAFT_303501"/>
<comment type="caution">
    <text evidence="3">The sequence shown here is derived from an EMBL/GenBank/DDBJ whole genome shotgun (WGS) entry which is preliminary data.</text>
</comment>
<dbReference type="AlphaFoldDB" id="A0A2I1D7D9"/>
<accession>A0A2I1D7D9</accession>
<evidence type="ECO:0000259" key="2">
    <source>
        <dbReference type="PROSITE" id="PS50940"/>
    </source>
</evidence>
<feature type="chain" id="PRO_5014125339" description="Chitin-binding type-2 domain-containing protein" evidence="1">
    <location>
        <begin position="22"/>
        <end position="120"/>
    </location>
</feature>
<keyword evidence="4" id="KW-1185">Reference proteome</keyword>
<dbReference type="GO" id="GO:0005576">
    <property type="term" value="C:extracellular region"/>
    <property type="evidence" value="ECO:0007669"/>
    <property type="project" value="InterPro"/>
</dbReference>
<evidence type="ECO:0000256" key="1">
    <source>
        <dbReference type="SAM" id="SignalP"/>
    </source>
</evidence>
<sequence>MQFKISIAVFLTTLLASHVAAAPTASPAGAGACHPGKIWAHPHDCHKYLQCGPDGRKIESACGPGTGFNSKTNSCQTQADSSEGLASSSFDQMIKYIEALDGSYDYEEIANRYTIGSYIM</sequence>
<dbReference type="PROSITE" id="PS50940">
    <property type="entry name" value="CHIT_BIND_II"/>
    <property type="match status" value="1"/>
</dbReference>
<dbReference type="InterPro" id="IPR002557">
    <property type="entry name" value="Chitin-bd_dom"/>
</dbReference>
<keyword evidence="1" id="KW-0732">Signal</keyword>
<dbReference type="PROSITE" id="PS51257">
    <property type="entry name" value="PROKAR_LIPOPROTEIN"/>
    <property type="match status" value="1"/>
</dbReference>
<dbReference type="RefSeq" id="XP_024694372.1">
    <property type="nucleotide sequence ID" value="XM_024838761.1"/>
</dbReference>
<dbReference type="SUPFAM" id="SSF57625">
    <property type="entry name" value="Invertebrate chitin-binding proteins"/>
    <property type="match status" value="1"/>
</dbReference>
<reference evidence="3" key="1">
    <citation type="submission" date="2016-12" db="EMBL/GenBank/DDBJ databases">
        <title>The genomes of Aspergillus section Nigri reveals drivers in fungal speciation.</title>
        <authorList>
            <consortium name="DOE Joint Genome Institute"/>
            <person name="Vesth T.C."/>
            <person name="Nybo J."/>
            <person name="Theobald S."/>
            <person name="Brandl J."/>
            <person name="Frisvad J.C."/>
            <person name="Nielsen K.F."/>
            <person name="Lyhne E.K."/>
            <person name="Kogle M.E."/>
            <person name="Kuo A."/>
            <person name="Riley R."/>
            <person name="Clum A."/>
            <person name="Nolan M."/>
            <person name="Lipzen A."/>
            <person name="Salamov A."/>
            <person name="Henrissat B."/>
            <person name="Wiebenga A."/>
            <person name="De vries R.P."/>
            <person name="Grigoriev I.V."/>
            <person name="Mortensen U.H."/>
            <person name="Andersen M.R."/>
            <person name="Baker S.E."/>
        </authorList>
    </citation>
    <scope>NUCLEOTIDE SEQUENCE</scope>
    <source>
        <strain evidence="3">IBT 28561</strain>
    </source>
</reference>
<organism evidence="3 4">
    <name type="scientific">Aspergillus campestris (strain IBT 28561)</name>
    <dbReference type="NCBI Taxonomy" id="1392248"/>
    <lineage>
        <taxon>Eukaryota</taxon>
        <taxon>Fungi</taxon>
        <taxon>Dikarya</taxon>
        <taxon>Ascomycota</taxon>
        <taxon>Pezizomycotina</taxon>
        <taxon>Eurotiomycetes</taxon>
        <taxon>Eurotiomycetidae</taxon>
        <taxon>Eurotiales</taxon>
        <taxon>Aspergillaceae</taxon>
        <taxon>Aspergillus</taxon>
        <taxon>Aspergillus subgen. Circumdati</taxon>
    </lineage>
</organism>